<dbReference type="EMBL" id="CM009303">
    <property type="protein sequence ID" value="PNT03114.1"/>
    <property type="molecule type" value="Genomic_DNA"/>
</dbReference>
<evidence type="ECO:0000256" key="2">
    <source>
        <dbReference type="ARBA" id="ARBA00022692"/>
    </source>
</evidence>
<organism evidence="9 10">
    <name type="scientific">Populus trichocarpa</name>
    <name type="common">Western balsam poplar</name>
    <name type="synonym">Populus balsamifera subsp. trichocarpa</name>
    <dbReference type="NCBI Taxonomy" id="3694"/>
    <lineage>
        <taxon>Eukaryota</taxon>
        <taxon>Viridiplantae</taxon>
        <taxon>Streptophyta</taxon>
        <taxon>Embryophyta</taxon>
        <taxon>Tracheophyta</taxon>
        <taxon>Spermatophyta</taxon>
        <taxon>Magnoliopsida</taxon>
        <taxon>eudicotyledons</taxon>
        <taxon>Gunneridae</taxon>
        <taxon>Pentapetalae</taxon>
        <taxon>rosids</taxon>
        <taxon>fabids</taxon>
        <taxon>Malpighiales</taxon>
        <taxon>Salicaceae</taxon>
        <taxon>Saliceae</taxon>
        <taxon>Populus</taxon>
    </lineage>
</organism>
<feature type="transmembrane region" description="Helical" evidence="7">
    <location>
        <begin position="143"/>
        <end position="163"/>
    </location>
</feature>
<protein>
    <recommendedName>
        <fullName evidence="8">PGG domain-containing protein</fullName>
    </recommendedName>
</protein>
<evidence type="ECO:0000313" key="9">
    <source>
        <dbReference type="EMBL" id="PNT03114.1"/>
    </source>
</evidence>
<evidence type="ECO:0000256" key="3">
    <source>
        <dbReference type="ARBA" id="ARBA00022737"/>
    </source>
</evidence>
<keyword evidence="5" id="KW-0040">ANK repeat</keyword>
<keyword evidence="2 7" id="KW-0812">Transmembrane</keyword>
<sequence>MMLQCVLSQERSISWFKRLQYDKERDSPNDARNVLLEIASLIAAVTFEAGVNPPGGVWRDDNVNEHHAAGRAIYAFQKPPYYVFLMSSTLEFSASLLVIPSLTYEFPFHFEIWVATASMMVTYASAIFAVTHHYLLITASVPFISRSSIYTHFLFWFLVSEFFN</sequence>
<evidence type="ECO:0000256" key="7">
    <source>
        <dbReference type="SAM" id="Phobius"/>
    </source>
</evidence>
<evidence type="ECO:0000313" key="10">
    <source>
        <dbReference type="Proteomes" id="UP000006729"/>
    </source>
</evidence>
<feature type="domain" description="PGG" evidence="8">
    <location>
        <begin position="29"/>
        <end position="129"/>
    </location>
</feature>
<reference evidence="9 10" key="1">
    <citation type="journal article" date="2006" name="Science">
        <title>The genome of black cottonwood, Populus trichocarpa (Torr. &amp; Gray).</title>
        <authorList>
            <person name="Tuskan G.A."/>
            <person name="Difazio S."/>
            <person name="Jansson S."/>
            <person name="Bohlmann J."/>
            <person name="Grigoriev I."/>
            <person name="Hellsten U."/>
            <person name="Putnam N."/>
            <person name="Ralph S."/>
            <person name="Rombauts S."/>
            <person name="Salamov A."/>
            <person name="Schein J."/>
            <person name="Sterck L."/>
            <person name="Aerts A."/>
            <person name="Bhalerao R.R."/>
            <person name="Bhalerao R.P."/>
            <person name="Blaudez D."/>
            <person name="Boerjan W."/>
            <person name="Brun A."/>
            <person name="Brunner A."/>
            <person name="Busov V."/>
            <person name="Campbell M."/>
            <person name="Carlson J."/>
            <person name="Chalot M."/>
            <person name="Chapman J."/>
            <person name="Chen G.L."/>
            <person name="Cooper D."/>
            <person name="Coutinho P.M."/>
            <person name="Couturier J."/>
            <person name="Covert S."/>
            <person name="Cronk Q."/>
            <person name="Cunningham R."/>
            <person name="Davis J."/>
            <person name="Degroeve S."/>
            <person name="Dejardin A."/>
            <person name="Depamphilis C."/>
            <person name="Detter J."/>
            <person name="Dirks B."/>
            <person name="Dubchak I."/>
            <person name="Duplessis S."/>
            <person name="Ehlting J."/>
            <person name="Ellis B."/>
            <person name="Gendler K."/>
            <person name="Goodstein D."/>
            <person name="Gribskov M."/>
            <person name="Grimwood J."/>
            <person name="Groover A."/>
            <person name="Gunter L."/>
            <person name="Hamberger B."/>
            <person name="Heinze B."/>
            <person name="Helariutta Y."/>
            <person name="Henrissat B."/>
            <person name="Holligan D."/>
            <person name="Holt R."/>
            <person name="Huang W."/>
            <person name="Islam-Faridi N."/>
            <person name="Jones S."/>
            <person name="Jones-Rhoades M."/>
            <person name="Jorgensen R."/>
            <person name="Joshi C."/>
            <person name="Kangasjarvi J."/>
            <person name="Karlsson J."/>
            <person name="Kelleher C."/>
            <person name="Kirkpatrick R."/>
            <person name="Kirst M."/>
            <person name="Kohler A."/>
            <person name="Kalluri U."/>
            <person name="Larimer F."/>
            <person name="Leebens-Mack J."/>
            <person name="Leple J.C."/>
            <person name="Locascio P."/>
            <person name="Lou Y."/>
            <person name="Lucas S."/>
            <person name="Martin F."/>
            <person name="Montanini B."/>
            <person name="Napoli C."/>
            <person name="Nelson D.R."/>
            <person name="Nelson C."/>
            <person name="Nieminen K."/>
            <person name="Nilsson O."/>
            <person name="Pereda V."/>
            <person name="Peter G."/>
            <person name="Philippe R."/>
            <person name="Pilate G."/>
            <person name="Poliakov A."/>
            <person name="Razumovskaya J."/>
            <person name="Richardson P."/>
            <person name="Rinaldi C."/>
            <person name="Ritland K."/>
            <person name="Rouze P."/>
            <person name="Ryaboy D."/>
            <person name="Schmutz J."/>
            <person name="Schrader J."/>
            <person name="Segerman B."/>
            <person name="Shin H."/>
            <person name="Siddiqui A."/>
            <person name="Sterky F."/>
            <person name="Terry A."/>
            <person name="Tsai C.J."/>
            <person name="Uberbacher E."/>
            <person name="Unneberg P."/>
            <person name="Vahala J."/>
            <person name="Wall K."/>
            <person name="Wessler S."/>
            <person name="Yang G."/>
            <person name="Yin T."/>
            <person name="Douglas C."/>
            <person name="Marra M."/>
            <person name="Sandberg G."/>
            <person name="Van de Peer Y."/>
            <person name="Rokhsar D."/>
        </authorList>
    </citation>
    <scope>NUCLEOTIDE SEQUENCE [LARGE SCALE GENOMIC DNA]</scope>
    <source>
        <strain evidence="10">cv. Nisqually</strain>
    </source>
</reference>
<keyword evidence="10" id="KW-1185">Reference proteome</keyword>
<dbReference type="PANTHER" id="PTHR24186">
    <property type="entry name" value="PROTEIN PHOSPHATASE 1 REGULATORY SUBUNIT"/>
    <property type="match status" value="1"/>
</dbReference>
<dbReference type="STRING" id="3694.A0A2K1XQQ7"/>
<dbReference type="InParanoid" id="A0A2K1XQQ7"/>
<evidence type="ECO:0000256" key="5">
    <source>
        <dbReference type="ARBA" id="ARBA00023043"/>
    </source>
</evidence>
<dbReference type="AlphaFoldDB" id="A0A2K1XQQ7"/>
<evidence type="ECO:0000259" key="8">
    <source>
        <dbReference type="Pfam" id="PF13962"/>
    </source>
</evidence>
<evidence type="ECO:0000256" key="1">
    <source>
        <dbReference type="ARBA" id="ARBA00004141"/>
    </source>
</evidence>
<proteinExistence type="predicted"/>
<dbReference type="Pfam" id="PF13962">
    <property type="entry name" value="PGG"/>
    <property type="match status" value="1"/>
</dbReference>
<accession>A0A2K1XQQ7</accession>
<gene>
    <name evidence="9" type="ORF">POPTR_014G050900</name>
</gene>
<evidence type="ECO:0000256" key="4">
    <source>
        <dbReference type="ARBA" id="ARBA00022989"/>
    </source>
</evidence>
<feature type="transmembrane region" description="Helical" evidence="7">
    <location>
        <begin position="81"/>
        <end position="100"/>
    </location>
</feature>
<keyword evidence="3" id="KW-0677">Repeat</keyword>
<dbReference type="GO" id="GO:0016020">
    <property type="term" value="C:membrane"/>
    <property type="evidence" value="ECO:0000318"/>
    <property type="project" value="GO_Central"/>
</dbReference>
<evidence type="ECO:0000256" key="6">
    <source>
        <dbReference type="ARBA" id="ARBA00023136"/>
    </source>
</evidence>
<feature type="transmembrane region" description="Helical" evidence="7">
    <location>
        <begin position="112"/>
        <end position="131"/>
    </location>
</feature>
<comment type="subcellular location">
    <subcellularLocation>
        <location evidence="1">Membrane</location>
        <topology evidence="1">Multi-pass membrane protein</topology>
    </subcellularLocation>
</comment>
<dbReference type="Proteomes" id="UP000006729">
    <property type="component" value="Chromosome 14"/>
</dbReference>
<name>A0A2K1XQQ7_POPTR</name>
<keyword evidence="6 7" id="KW-0472">Membrane</keyword>
<dbReference type="PANTHER" id="PTHR24186:SF56">
    <property type="entry name" value="PGG DOMAIN-CONTAINING PROTEIN"/>
    <property type="match status" value="1"/>
</dbReference>
<dbReference type="InterPro" id="IPR026961">
    <property type="entry name" value="PGG_dom"/>
</dbReference>
<keyword evidence="4 7" id="KW-1133">Transmembrane helix</keyword>